<dbReference type="Gene3D" id="1.10.1330.10">
    <property type="entry name" value="Dockerin domain"/>
    <property type="match status" value="1"/>
</dbReference>
<comment type="caution">
    <text evidence="1">The sequence shown here is derived from an EMBL/GenBank/DDBJ whole genome shotgun (WGS) entry which is preliminary data.</text>
</comment>
<dbReference type="EMBL" id="BARV01022110">
    <property type="protein sequence ID" value="GAI18423.1"/>
    <property type="molecule type" value="Genomic_DNA"/>
</dbReference>
<protein>
    <recommendedName>
        <fullName evidence="2">Dockerin domain-containing protein</fullName>
    </recommendedName>
</protein>
<evidence type="ECO:0000313" key="1">
    <source>
        <dbReference type="EMBL" id="GAI18423.1"/>
    </source>
</evidence>
<gene>
    <name evidence="1" type="ORF">S06H3_36489</name>
</gene>
<dbReference type="GO" id="GO:0000272">
    <property type="term" value="P:polysaccharide catabolic process"/>
    <property type="evidence" value="ECO:0007669"/>
    <property type="project" value="InterPro"/>
</dbReference>
<dbReference type="InterPro" id="IPR018247">
    <property type="entry name" value="EF_Hand_1_Ca_BS"/>
</dbReference>
<organism evidence="1">
    <name type="scientific">marine sediment metagenome</name>
    <dbReference type="NCBI Taxonomy" id="412755"/>
    <lineage>
        <taxon>unclassified sequences</taxon>
        <taxon>metagenomes</taxon>
        <taxon>ecological metagenomes</taxon>
    </lineage>
</organism>
<feature type="non-terminal residue" evidence="1">
    <location>
        <position position="1"/>
    </location>
</feature>
<evidence type="ECO:0008006" key="2">
    <source>
        <dbReference type="Google" id="ProtNLM"/>
    </source>
</evidence>
<dbReference type="InterPro" id="IPR036439">
    <property type="entry name" value="Dockerin_dom_sf"/>
</dbReference>
<accession>X1LH28</accession>
<name>X1LH28_9ZZZZ</name>
<dbReference type="AlphaFoldDB" id="X1LH28"/>
<dbReference type="SUPFAM" id="SSF63446">
    <property type="entry name" value="Type I dockerin domain"/>
    <property type="match status" value="1"/>
</dbReference>
<proteinExistence type="predicted"/>
<reference evidence="1" key="1">
    <citation type="journal article" date="2014" name="Front. Microbiol.">
        <title>High frequency of phylogenetically diverse reductive dehalogenase-homologous genes in deep subseafloor sedimentary metagenomes.</title>
        <authorList>
            <person name="Kawai M."/>
            <person name="Futagami T."/>
            <person name="Toyoda A."/>
            <person name="Takaki Y."/>
            <person name="Nishi S."/>
            <person name="Hori S."/>
            <person name="Arai W."/>
            <person name="Tsubouchi T."/>
            <person name="Morono Y."/>
            <person name="Uchiyama I."/>
            <person name="Ito T."/>
            <person name="Fujiyama A."/>
            <person name="Inagaki F."/>
            <person name="Takami H."/>
        </authorList>
    </citation>
    <scope>NUCLEOTIDE SEQUENCE</scope>
    <source>
        <strain evidence="1">Expedition CK06-06</strain>
    </source>
</reference>
<dbReference type="PROSITE" id="PS00018">
    <property type="entry name" value="EF_HAND_1"/>
    <property type="match status" value="2"/>
</dbReference>
<sequence>YQDMTCGSGANDSHSFRVRFRTNCSVKEYAYVDEVEITGTLIYPVGDFNGSGSVNFDDLGIFTDRWLMSCSGPGWCNGCDIDESGQVDFVDFAHLASHWLEDINP</sequence>